<dbReference type="RefSeq" id="WP_045543844.1">
    <property type="nucleotide sequence ID" value="NZ_AP014649.1"/>
</dbReference>
<evidence type="ECO:0000313" key="3">
    <source>
        <dbReference type="EMBL" id="OWK68401.1"/>
    </source>
</evidence>
<dbReference type="Pfam" id="PF16459">
    <property type="entry name" value="Phage_TAC_13"/>
    <property type="match status" value="1"/>
</dbReference>
<dbReference type="Proteomes" id="UP000470018">
    <property type="component" value="Unassembled WGS sequence"/>
</dbReference>
<feature type="compositionally biased region" description="Polar residues" evidence="1">
    <location>
        <begin position="132"/>
        <end position="143"/>
    </location>
</feature>
<reference evidence="3 5" key="1">
    <citation type="submission" date="2017-05" db="EMBL/GenBank/DDBJ databases">
        <title>Draft genome sequence of MDR A. baumannii AB360.</title>
        <authorList>
            <person name="Wareham D.W."/>
            <person name="Bean D.C."/>
        </authorList>
    </citation>
    <scope>NUCLEOTIDE SEQUENCE [LARGE SCALE GENOMIC DNA]</scope>
    <source>
        <strain evidence="3 5">AB360</strain>
    </source>
</reference>
<organism evidence="2 6">
    <name type="scientific">Acinetobacter baumannii</name>
    <dbReference type="NCBI Taxonomy" id="470"/>
    <lineage>
        <taxon>Bacteria</taxon>
        <taxon>Pseudomonadati</taxon>
        <taxon>Pseudomonadota</taxon>
        <taxon>Gammaproteobacteria</taxon>
        <taxon>Moraxellales</taxon>
        <taxon>Moraxellaceae</taxon>
        <taxon>Acinetobacter</taxon>
        <taxon>Acinetobacter calcoaceticus/baumannii complex</taxon>
    </lineage>
</organism>
<dbReference type="AlphaFoldDB" id="A0A246A6Y0"/>
<name>A0A246A6Y0_ACIBA</name>
<dbReference type="Proteomes" id="UP000664966">
    <property type="component" value="Chromosome"/>
</dbReference>
<evidence type="ECO:0000313" key="6">
    <source>
        <dbReference type="Proteomes" id="UP000470018"/>
    </source>
</evidence>
<reference evidence="2 6" key="2">
    <citation type="submission" date="2020-02" db="EMBL/GenBank/DDBJ databases">
        <title>Whole genome shot-gun sequencing of clinical Carbapenem resistant A. baumannii.</title>
        <authorList>
            <person name="Veeraraghavan B."/>
            <person name="Mathur P."/>
            <person name="Vijayakumar S."/>
            <person name="Vasudevan K."/>
            <person name="Lincy M."/>
            <person name="Kirubananthan A."/>
        </authorList>
    </citation>
    <scope>NUCLEOTIDE SEQUENCE [LARGE SCALE GENOMIC DNA]</scope>
    <source>
        <strain evidence="2 6">SP816</strain>
    </source>
</reference>
<feature type="region of interest" description="Disordered" evidence="1">
    <location>
        <begin position="130"/>
        <end position="156"/>
    </location>
</feature>
<accession>A0A246A6Y0</accession>
<evidence type="ECO:0000313" key="4">
    <source>
        <dbReference type="EMBL" id="QTK44486.1"/>
    </source>
</evidence>
<protein>
    <submittedName>
        <fullName evidence="4">Phage tail assembly chaperone family protein, TAC</fullName>
    </submittedName>
</protein>
<gene>
    <name evidence="3" type="ORF">CBE85_01285</name>
    <name evidence="2" type="ORF">G3N53_16495</name>
    <name evidence="4" type="ORF">J6E47_05295</name>
</gene>
<evidence type="ECO:0000313" key="2">
    <source>
        <dbReference type="EMBL" id="NDW42673.1"/>
    </source>
</evidence>
<dbReference type="EMBL" id="NGKM01000001">
    <property type="protein sequence ID" value="OWK68401.1"/>
    <property type="molecule type" value="Genomic_DNA"/>
</dbReference>
<reference evidence="4" key="3">
    <citation type="submission" date="2021-03" db="EMBL/GenBank/DDBJ databases">
        <title>Complete genome sequencing of Acinetobacter baumannii.</title>
        <authorList>
            <person name="Yadav B."/>
            <person name="Makwana N."/>
            <person name="Kharat A.S."/>
            <person name="Veeraraghavan B."/>
            <person name="Vijayakumar S."/>
            <person name="Priya M."/>
        </authorList>
    </citation>
    <scope>NUCLEOTIDE SEQUENCE</scope>
    <source>
        <strain evidence="4">KSK6</strain>
    </source>
</reference>
<proteinExistence type="predicted"/>
<dbReference type="Proteomes" id="UP000197394">
    <property type="component" value="Unassembled WGS sequence"/>
</dbReference>
<evidence type="ECO:0000256" key="1">
    <source>
        <dbReference type="SAM" id="MobiDB-lite"/>
    </source>
</evidence>
<dbReference type="EMBL" id="JAAGTY010000024">
    <property type="protein sequence ID" value="NDW42673.1"/>
    <property type="molecule type" value="Genomic_DNA"/>
</dbReference>
<sequence>MKKLSVANLKKVSLSQGAPVEKTVHFSLNGEDYEAQVFVRKLSFKDQEQILKAYKWKFDPKDLENSKLESVDGIRLQAARILGSICEDAKGSPFFKSIDEVLDCDVSVCNAFYTVSDEVNNFMGKLMKKNSSETNSGANSSVAESVEVPSQKRSKK</sequence>
<evidence type="ECO:0000313" key="5">
    <source>
        <dbReference type="Proteomes" id="UP000197394"/>
    </source>
</evidence>
<dbReference type="InterPro" id="IPR024410">
    <property type="entry name" value="Phage_TAC_12"/>
</dbReference>
<dbReference type="EMBL" id="CP072270">
    <property type="protein sequence ID" value="QTK44486.1"/>
    <property type="molecule type" value="Genomic_DNA"/>
</dbReference>